<accession>A0A4Y2AKN6</accession>
<name>A0A4Y2AKN6_ARAVE</name>
<keyword evidence="2" id="KW-1185">Reference proteome</keyword>
<reference evidence="1 2" key="1">
    <citation type="journal article" date="2019" name="Sci. Rep.">
        <title>Orb-weaving spider Araneus ventricosus genome elucidates the spidroin gene catalogue.</title>
        <authorList>
            <person name="Kono N."/>
            <person name="Nakamura H."/>
            <person name="Ohtoshi R."/>
            <person name="Moran D.A.P."/>
            <person name="Shinohara A."/>
            <person name="Yoshida Y."/>
            <person name="Fujiwara M."/>
            <person name="Mori M."/>
            <person name="Tomita M."/>
            <person name="Arakawa K."/>
        </authorList>
    </citation>
    <scope>NUCLEOTIDE SEQUENCE [LARGE SCALE GENOMIC DNA]</scope>
</reference>
<dbReference type="EMBL" id="BGPR01000020">
    <property type="protein sequence ID" value="GBL79816.1"/>
    <property type="molecule type" value="Genomic_DNA"/>
</dbReference>
<gene>
    <name evidence="1" type="ORF">AVEN_28890_1</name>
</gene>
<dbReference type="AlphaFoldDB" id="A0A4Y2AKN6"/>
<dbReference type="Proteomes" id="UP000499080">
    <property type="component" value="Unassembled WGS sequence"/>
</dbReference>
<evidence type="ECO:0000313" key="1">
    <source>
        <dbReference type="EMBL" id="GBL79816.1"/>
    </source>
</evidence>
<sequence length="113" mass="13313">MAWDQEGLIERLNHLSLFVSKNQTDWDAFTIYAWPIGAQTMKRPDALQQICFWSNTAIAHVMSYLDDQVIRLLAGQDTWNNLGHVWKEKATRTFARERIKLASERMKDSLRFR</sequence>
<evidence type="ECO:0000313" key="2">
    <source>
        <dbReference type="Proteomes" id="UP000499080"/>
    </source>
</evidence>
<organism evidence="1 2">
    <name type="scientific">Araneus ventricosus</name>
    <name type="common">Orbweaver spider</name>
    <name type="synonym">Epeira ventricosa</name>
    <dbReference type="NCBI Taxonomy" id="182803"/>
    <lineage>
        <taxon>Eukaryota</taxon>
        <taxon>Metazoa</taxon>
        <taxon>Ecdysozoa</taxon>
        <taxon>Arthropoda</taxon>
        <taxon>Chelicerata</taxon>
        <taxon>Arachnida</taxon>
        <taxon>Araneae</taxon>
        <taxon>Araneomorphae</taxon>
        <taxon>Entelegynae</taxon>
        <taxon>Araneoidea</taxon>
        <taxon>Araneidae</taxon>
        <taxon>Araneus</taxon>
    </lineage>
</organism>
<dbReference type="OrthoDB" id="115435at2759"/>
<proteinExistence type="predicted"/>
<comment type="caution">
    <text evidence="1">The sequence shown here is derived from an EMBL/GenBank/DDBJ whole genome shotgun (WGS) entry which is preliminary data.</text>
</comment>
<protein>
    <submittedName>
        <fullName evidence="1">Uncharacterized protein</fullName>
    </submittedName>
</protein>